<dbReference type="InterPro" id="IPR036844">
    <property type="entry name" value="Hint_dom_sf"/>
</dbReference>
<dbReference type="InterPro" id="IPR032838">
    <property type="entry name" value="Vwaint_dom"/>
</dbReference>
<dbReference type="PANTHER" id="PTHR10579:SF156">
    <property type="entry name" value="VWFA DOMAIN-CONTAINING PROTEIN"/>
    <property type="match status" value="1"/>
</dbReference>
<dbReference type="SUPFAM" id="SSF53300">
    <property type="entry name" value="vWA-like"/>
    <property type="match status" value="1"/>
</dbReference>
<dbReference type="Pfam" id="PF13519">
    <property type="entry name" value="VWA_2"/>
    <property type="match status" value="1"/>
</dbReference>
<dbReference type="InterPro" id="IPR051266">
    <property type="entry name" value="CLCR"/>
</dbReference>
<dbReference type="EMBL" id="JAVFKD010000004">
    <property type="protein sequence ID" value="KAK5995256.1"/>
    <property type="molecule type" value="Genomic_DNA"/>
</dbReference>
<dbReference type="SMART" id="SM00327">
    <property type="entry name" value="VWA"/>
    <property type="match status" value="1"/>
</dbReference>
<evidence type="ECO:0000313" key="3">
    <source>
        <dbReference type="EMBL" id="KAK5995256.1"/>
    </source>
</evidence>
<name>A0ABR0SU59_9HYPO</name>
<feature type="region of interest" description="Disordered" evidence="1">
    <location>
        <begin position="1"/>
        <end position="20"/>
    </location>
</feature>
<comment type="caution">
    <text evidence="3">The sequence shown here is derived from an EMBL/GenBank/DDBJ whole genome shotgun (WGS) entry which is preliminary data.</text>
</comment>
<evidence type="ECO:0000259" key="2">
    <source>
        <dbReference type="PROSITE" id="PS50234"/>
    </source>
</evidence>
<protein>
    <recommendedName>
        <fullName evidence="2">VWFA domain-containing protein</fullName>
    </recommendedName>
</protein>
<gene>
    <name evidence="3" type="ORF">PT974_03655</name>
</gene>
<evidence type="ECO:0000313" key="4">
    <source>
        <dbReference type="Proteomes" id="UP001338125"/>
    </source>
</evidence>
<proteinExistence type="predicted"/>
<dbReference type="InterPro" id="IPR039510">
    <property type="entry name" value="Vint_dom"/>
</dbReference>
<accession>A0ABR0SU59</accession>
<feature type="domain" description="VWFA" evidence="2">
    <location>
        <begin position="80"/>
        <end position="203"/>
    </location>
</feature>
<keyword evidence="4" id="KW-1185">Reference proteome</keyword>
<organism evidence="3 4">
    <name type="scientific">Cladobotryum mycophilum</name>
    <dbReference type="NCBI Taxonomy" id="491253"/>
    <lineage>
        <taxon>Eukaryota</taxon>
        <taxon>Fungi</taxon>
        <taxon>Dikarya</taxon>
        <taxon>Ascomycota</taxon>
        <taxon>Pezizomycotina</taxon>
        <taxon>Sordariomycetes</taxon>
        <taxon>Hypocreomycetidae</taxon>
        <taxon>Hypocreales</taxon>
        <taxon>Hypocreaceae</taxon>
        <taxon>Cladobotryum</taxon>
    </lineage>
</organism>
<dbReference type="PANTHER" id="PTHR10579">
    <property type="entry name" value="CALCIUM-ACTIVATED CHLORIDE CHANNEL REGULATOR"/>
    <property type="match status" value="1"/>
</dbReference>
<dbReference type="SUPFAM" id="SSF51294">
    <property type="entry name" value="Hedgehog/intein (Hint) domain"/>
    <property type="match status" value="1"/>
</dbReference>
<dbReference type="InterPro" id="IPR002035">
    <property type="entry name" value="VWF_A"/>
</dbReference>
<dbReference type="Pfam" id="PF14623">
    <property type="entry name" value="Vint"/>
    <property type="match status" value="1"/>
</dbReference>
<dbReference type="Gene3D" id="3.40.50.410">
    <property type="entry name" value="von Willebrand factor, type A domain"/>
    <property type="match status" value="1"/>
</dbReference>
<evidence type="ECO:0000256" key="1">
    <source>
        <dbReference type="SAM" id="MobiDB-lite"/>
    </source>
</evidence>
<reference evidence="3 4" key="1">
    <citation type="submission" date="2024-01" db="EMBL/GenBank/DDBJ databases">
        <title>Complete genome of Cladobotryum mycophilum ATHUM6906.</title>
        <authorList>
            <person name="Christinaki A.C."/>
            <person name="Myridakis A.I."/>
            <person name="Kouvelis V.N."/>
        </authorList>
    </citation>
    <scope>NUCLEOTIDE SEQUENCE [LARGE SCALE GENOMIC DNA]</scope>
    <source>
        <strain evidence="3 4">ATHUM6906</strain>
    </source>
</reference>
<dbReference type="PROSITE" id="PS50234">
    <property type="entry name" value="VWFA"/>
    <property type="match status" value="1"/>
</dbReference>
<sequence length="731" mass="79435">MVLIKKQNTTSSNGQQQDVPILNSNAINQTSGLPDHPPSYSLHDGPVGLQLHHIASKDALVVKVQPPQAPEKELHHVPCDIVLVIDVSGSMGTAAPVPGEDASEDTGLSVLDLTKHAAYTIIETMNEGDRLGIVTFCTKSKVVQTLQPMTLDKKEQARKRIKALRPIDSTNLWHGILDGVKLFDKGQSERVPAIMVLTDGMPNHMSSIHTFGFGYSLRSGLLKSLAEFSGGNYAFIPDAGMIGTVFVHAVANLQSTFASNAKLTLKYAAPVDIQQTMGDSVEKESPKATDDMNMELTIPLGNIQYGQSRDVWLNINKIPNLQTEKSGLNSLIVDATLTFQEQQKPSPITVRASLYRSMLDTSTMSDAEIAYHESRARLCNFLSSLFPIGSDGEHRAAAWPSKLDEKTAELTQLINNLPARNFTDEQNKSLMEDLNGEQPKGQISMALSTSEFFVKWGQHFLPSYLNAHTRQICNSFKDSGPLQYSVNSPLFAACRTRLDDIFDNLPAPEPSRTIYSQSGAVVSRGHVSMARYRNSGGVCFAGSTPVELASGRTMDIRKLKRGMKVRTPVGVRKVAMVLKTSVTGETLCRMGSLLVTPWHPISVDGKTWDFPANRADKAVLYTGAIYSVLLQQDGNSSAHAIRVAGTWGVTLGHGVTRGNDVRAHEFFGDYMRVAKGLMTLPSAGRVGVVLGQGVKRDENSGMVSGFMGSGAKLAVPKGLREKTMAARKMIA</sequence>
<dbReference type="Pfam" id="PF14624">
    <property type="entry name" value="Vwaint"/>
    <property type="match status" value="1"/>
</dbReference>
<dbReference type="InterPro" id="IPR036465">
    <property type="entry name" value="vWFA_dom_sf"/>
</dbReference>
<dbReference type="Proteomes" id="UP001338125">
    <property type="component" value="Unassembled WGS sequence"/>
</dbReference>